<keyword evidence="2" id="KW-1185">Reference proteome</keyword>
<gene>
    <name evidence="1" type="ORF">DPEC_G00284210</name>
</gene>
<dbReference type="EMBL" id="CM055753">
    <property type="protein sequence ID" value="KAJ7991471.1"/>
    <property type="molecule type" value="Genomic_DNA"/>
</dbReference>
<organism evidence="1 2">
    <name type="scientific">Dallia pectoralis</name>
    <name type="common">Alaska blackfish</name>
    <dbReference type="NCBI Taxonomy" id="75939"/>
    <lineage>
        <taxon>Eukaryota</taxon>
        <taxon>Metazoa</taxon>
        <taxon>Chordata</taxon>
        <taxon>Craniata</taxon>
        <taxon>Vertebrata</taxon>
        <taxon>Euteleostomi</taxon>
        <taxon>Actinopterygii</taxon>
        <taxon>Neopterygii</taxon>
        <taxon>Teleostei</taxon>
        <taxon>Protacanthopterygii</taxon>
        <taxon>Esociformes</taxon>
        <taxon>Umbridae</taxon>
        <taxon>Dallia</taxon>
    </lineage>
</organism>
<evidence type="ECO:0000313" key="1">
    <source>
        <dbReference type="EMBL" id="KAJ7991471.1"/>
    </source>
</evidence>
<comment type="caution">
    <text evidence="1">The sequence shown here is derived from an EMBL/GenBank/DDBJ whole genome shotgun (WGS) entry which is preliminary data.</text>
</comment>
<reference evidence="1" key="1">
    <citation type="submission" date="2021-05" db="EMBL/GenBank/DDBJ databases">
        <authorList>
            <person name="Pan Q."/>
            <person name="Jouanno E."/>
            <person name="Zahm M."/>
            <person name="Klopp C."/>
            <person name="Cabau C."/>
            <person name="Louis A."/>
            <person name="Berthelot C."/>
            <person name="Parey E."/>
            <person name="Roest Crollius H."/>
            <person name="Montfort J."/>
            <person name="Robinson-Rechavi M."/>
            <person name="Bouchez O."/>
            <person name="Lampietro C."/>
            <person name="Lopez Roques C."/>
            <person name="Donnadieu C."/>
            <person name="Postlethwait J."/>
            <person name="Bobe J."/>
            <person name="Dillon D."/>
            <person name="Chandos A."/>
            <person name="von Hippel F."/>
            <person name="Guiguen Y."/>
        </authorList>
    </citation>
    <scope>NUCLEOTIDE SEQUENCE</scope>
    <source>
        <strain evidence="1">YG-Jan2019</strain>
    </source>
</reference>
<name>A0ACC2FJF0_DALPE</name>
<proteinExistence type="predicted"/>
<protein>
    <submittedName>
        <fullName evidence="1">Uncharacterized protein</fullName>
    </submittedName>
</protein>
<evidence type="ECO:0000313" key="2">
    <source>
        <dbReference type="Proteomes" id="UP001157502"/>
    </source>
</evidence>
<accession>A0ACC2FJF0</accession>
<sequence length="202" mass="22197">MKAEFSECDGIVIRVISDNPEKTPVAADVKVDDNTLPTLLAVNNTTKTLVIGLADSVHVDNIQTSLASNLDILGYVGDNFTKMVVDQEDNKDNMQYVTISPGAETVVFVTDTPNISRVDDNTLPTLLAVNNNTKTLVIGLADSVHVDNIQTSLASNFDILVVRNEPADVQTEDVMVIHSKKNKVHRFFKRLCCCFKSEDVME</sequence>
<dbReference type="Proteomes" id="UP001157502">
    <property type="component" value="Chromosome 26"/>
</dbReference>